<accession>A0AAV0YZ45</accession>
<name>A0AAV0YZ45_VICFA</name>
<dbReference type="EMBL" id="OX451736">
    <property type="protein sequence ID" value="CAI8591470.1"/>
    <property type="molecule type" value="Genomic_DNA"/>
</dbReference>
<dbReference type="AlphaFoldDB" id="A0AAV0YZ45"/>
<proteinExistence type="predicted"/>
<organism evidence="2 3">
    <name type="scientific">Vicia faba</name>
    <name type="common">Broad bean</name>
    <name type="synonym">Faba vulgaris</name>
    <dbReference type="NCBI Taxonomy" id="3906"/>
    <lineage>
        <taxon>Eukaryota</taxon>
        <taxon>Viridiplantae</taxon>
        <taxon>Streptophyta</taxon>
        <taxon>Embryophyta</taxon>
        <taxon>Tracheophyta</taxon>
        <taxon>Spermatophyta</taxon>
        <taxon>Magnoliopsida</taxon>
        <taxon>eudicotyledons</taxon>
        <taxon>Gunneridae</taxon>
        <taxon>Pentapetalae</taxon>
        <taxon>rosids</taxon>
        <taxon>fabids</taxon>
        <taxon>Fabales</taxon>
        <taxon>Fabaceae</taxon>
        <taxon>Papilionoideae</taxon>
        <taxon>50 kb inversion clade</taxon>
        <taxon>NPAAA clade</taxon>
        <taxon>Hologalegina</taxon>
        <taxon>IRL clade</taxon>
        <taxon>Fabeae</taxon>
        <taxon>Vicia</taxon>
    </lineage>
</organism>
<evidence type="ECO:0000313" key="3">
    <source>
        <dbReference type="Proteomes" id="UP001157006"/>
    </source>
</evidence>
<evidence type="ECO:0000256" key="1">
    <source>
        <dbReference type="SAM" id="MobiDB-lite"/>
    </source>
</evidence>
<gene>
    <name evidence="2" type="ORF">VFH_I489120</name>
</gene>
<keyword evidence="3" id="KW-1185">Reference proteome</keyword>
<evidence type="ECO:0000313" key="2">
    <source>
        <dbReference type="EMBL" id="CAI8591470.1"/>
    </source>
</evidence>
<protein>
    <submittedName>
        <fullName evidence="2">Uncharacterized protein</fullName>
    </submittedName>
</protein>
<dbReference type="Proteomes" id="UP001157006">
    <property type="component" value="Chromosome 1L"/>
</dbReference>
<sequence length="106" mass="12500">MKKEIFESKIKSEREEATSQNDDGMMTRSAKGLQRWKIEGDGFERGHELETRVIAQILARFEGWCMIIFVQILDSLGVDSGQVWTGIAVWYSREMMQVLEWFLYRF</sequence>
<reference evidence="2 3" key="1">
    <citation type="submission" date="2023-01" db="EMBL/GenBank/DDBJ databases">
        <authorList>
            <person name="Kreplak J."/>
        </authorList>
    </citation>
    <scope>NUCLEOTIDE SEQUENCE [LARGE SCALE GENOMIC DNA]</scope>
</reference>
<feature type="region of interest" description="Disordered" evidence="1">
    <location>
        <begin position="1"/>
        <end position="25"/>
    </location>
</feature>
<feature type="compositionally biased region" description="Basic and acidic residues" evidence="1">
    <location>
        <begin position="1"/>
        <end position="17"/>
    </location>
</feature>